<dbReference type="Proteomes" id="UP000003835">
    <property type="component" value="Unassembled WGS sequence"/>
</dbReference>
<reference evidence="1 2" key="1">
    <citation type="submission" date="2008-07" db="EMBL/GenBank/DDBJ databases">
        <authorList>
            <person name="Tandeau de Marsac N."/>
            <person name="Ferriera S."/>
            <person name="Johnson J."/>
            <person name="Kravitz S."/>
            <person name="Beeson K."/>
            <person name="Sutton G."/>
            <person name="Rogers Y.-H."/>
            <person name="Friedman R."/>
            <person name="Frazier M."/>
            <person name="Venter J.C."/>
        </authorList>
    </citation>
    <scope>NUCLEOTIDE SEQUENCE [LARGE SCALE GENOMIC DNA]</scope>
    <source>
        <strain evidence="1 2">PCC 7420</strain>
    </source>
</reference>
<evidence type="ECO:0000313" key="2">
    <source>
        <dbReference type="Proteomes" id="UP000003835"/>
    </source>
</evidence>
<organism evidence="1 2">
    <name type="scientific">Coleofasciculus chthonoplastes PCC 7420</name>
    <dbReference type="NCBI Taxonomy" id="118168"/>
    <lineage>
        <taxon>Bacteria</taxon>
        <taxon>Bacillati</taxon>
        <taxon>Cyanobacteriota</taxon>
        <taxon>Cyanophyceae</taxon>
        <taxon>Coleofasciculales</taxon>
        <taxon>Coleofasciculaceae</taxon>
        <taxon>Coleofasciculus</taxon>
    </lineage>
</organism>
<dbReference type="EMBL" id="DS989853">
    <property type="protein sequence ID" value="EDX74392.1"/>
    <property type="molecule type" value="Genomic_DNA"/>
</dbReference>
<proteinExistence type="predicted"/>
<dbReference type="AlphaFoldDB" id="B4VUR0"/>
<sequence length="56" mass="6261">MGQGRFCTKVIGYSINVVPKPWGRAGFVQRLLVTPLMLSLNPGAGRVLYKGYWLLH</sequence>
<accession>B4VUR0</accession>
<protein>
    <submittedName>
        <fullName evidence="1">Uncharacterized protein</fullName>
    </submittedName>
</protein>
<gene>
    <name evidence="1" type="ORF">MC7420_3916</name>
</gene>
<evidence type="ECO:0000313" key="1">
    <source>
        <dbReference type="EMBL" id="EDX74392.1"/>
    </source>
</evidence>
<dbReference type="HOGENOM" id="CLU_3006382_0_0_3"/>
<keyword evidence="2" id="KW-1185">Reference proteome</keyword>
<name>B4VUR0_9CYAN</name>